<organism evidence="1 2">
    <name type="scientific">Datura stramonium</name>
    <name type="common">Jimsonweed</name>
    <name type="synonym">Common thornapple</name>
    <dbReference type="NCBI Taxonomy" id="4076"/>
    <lineage>
        <taxon>Eukaryota</taxon>
        <taxon>Viridiplantae</taxon>
        <taxon>Streptophyta</taxon>
        <taxon>Embryophyta</taxon>
        <taxon>Tracheophyta</taxon>
        <taxon>Spermatophyta</taxon>
        <taxon>Magnoliopsida</taxon>
        <taxon>eudicotyledons</taxon>
        <taxon>Gunneridae</taxon>
        <taxon>Pentapetalae</taxon>
        <taxon>asterids</taxon>
        <taxon>lamiids</taxon>
        <taxon>Solanales</taxon>
        <taxon>Solanaceae</taxon>
        <taxon>Solanoideae</taxon>
        <taxon>Datureae</taxon>
        <taxon>Datura</taxon>
    </lineage>
</organism>
<evidence type="ECO:0000313" key="1">
    <source>
        <dbReference type="EMBL" id="MCD7458502.1"/>
    </source>
</evidence>
<keyword evidence="2" id="KW-1185">Reference proteome</keyword>
<name>A0ABS8SHV9_DATST</name>
<reference evidence="1 2" key="1">
    <citation type="journal article" date="2021" name="BMC Genomics">
        <title>Datura genome reveals duplications of psychoactive alkaloid biosynthetic genes and high mutation rate following tissue culture.</title>
        <authorList>
            <person name="Rajewski A."/>
            <person name="Carter-House D."/>
            <person name="Stajich J."/>
            <person name="Litt A."/>
        </authorList>
    </citation>
    <scope>NUCLEOTIDE SEQUENCE [LARGE SCALE GENOMIC DNA]</scope>
    <source>
        <strain evidence="1">AR-01</strain>
    </source>
</reference>
<sequence length="132" mass="14174">LKWEIQFWWLKPPLSESFPYHCRGLLLLSQALSHRDTVVVAPVNALGQGMLRPAIALGDGRLTPDMQCVARPLSVGDPFLVVETSLPRCAPITTSSAARTLHSVGEALHAQRAGTRLAAPLPSRGKKGACLS</sequence>
<gene>
    <name evidence="1" type="ORF">HAX54_038411</name>
</gene>
<dbReference type="EMBL" id="JACEIK010000524">
    <property type="protein sequence ID" value="MCD7458502.1"/>
    <property type="molecule type" value="Genomic_DNA"/>
</dbReference>
<comment type="caution">
    <text evidence="1">The sequence shown here is derived from an EMBL/GenBank/DDBJ whole genome shotgun (WGS) entry which is preliminary data.</text>
</comment>
<feature type="non-terminal residue" evidence="1">
    <location>
        <position position="1"/>
    </location>
</feature>
<evidence type="ECO:0000313" key="2">
    <source>
        <dbReference type="Proteomes" id="UP000823775"/>
    </source>
</evidence>
<dbReference type="Proteomes" id="UP000823775">
    <property type="component" value="Unassembled WGS sequence"/>
</dbReference>
<accession>A0ABS8SHV9</accession>
<proteinExistence type="predicted"/>
<protein>
    <submittedName>
        <fullName evidence="1">Uncharacterized protein</fullName>
    </submittedName>
</protein>